<dbReference type="EMBL" id="BSFD01000005">
    <property type="protein sequence ID" value="GLK49039.1"/>
    <property type="molecule type" value="Genomic_DNA"/>
</dbReference>
<name>A0ABQ5T8D3_9CAUL</name>
<protein>
    <submittedName>
        <fullName evidence="1">Uncharacterized protein</fullName>
    </submittedName>
</protein>
<reference evidence="1" key="2">
    <citation type="submission" date="2023-01" db="EMBL/GenBank/DDBJ databases">
        <authorList>
            <person name="Sun Q."/>
            <person name="Evtushenko L."/>
        </authorList>
    </citation>
    <scope>NUCLEOTIDE SEQUENCE</scope>
    <source>
        <strain evidence="1">VKM B-1499</strain>
    </source>
</reference>
<accession>A0ABQ5T8D3</accession>
<evidence type="ECO:0000313" key="2">
    <source>
        <dbReference type="Proteomes" id="UP001143509"/>
    </source>
</evidence>
<proteinExistence type="predicted"/>
<dbReference type="Proteomes" id="UP001143509">
    <property type="component" value="Unassembled WGS sequence"/>
</dbReference>
<evidence type="ECO:0000313" key="1">
    <source>
        <dbReference type="EMBL" id="GLK49039.1"/>
    </source>
</evidence>
<sequence>MLGDDGGRAGLGEAQFGMLVEVAAPVDHLGRHALDGGVHGRRIDLSLGGACREQQRQGGDGEQAAHVKIL</sequence>
<comment type="caution">
    <text evidence="1">The sequence shown here is derived from an EMBL/GenBank/DDBJ whole genome shotgun (WGS) entry which is preliminary data.</text>
</comment>
<organism evidence="1 2">
    <name type="scientific">Brevundimonas intermedia</name>
    <dbReference type="NCBI Taxonomy" id="74315"/>
    <lineage>
        <taxon>Bacteria</taxon>
        <taxon>Pseudomonadati</taxon>
        <taxon>Pseudomonadota</taxon>
        <taxon>Alphaproteobacteria</taxon>
        <taxon>Caulobacterales</taxon>
        <taxon>Caulobacteraceae</taxon>
        <taxon>Brevundimonas</taxon>
    </lineage>
</organism>
<keyword evidence="2" id="KW-1185">Reference proteome</keyword>
<gene>
    <name evidence="1" type="ORF">GCM10017620_20120</name>
</gene>
<reference evidence="1" key="1">
    <citation type="journal article" date="2014" name="Int. J. Syst. Evol. Microbiol.">
        <title>Complete genome of a new Firmicutes species belonging to the dominant human colonic microbiota ('Ruminococcus bicirculans') reveals two chromosomes and a selective capacity to utilize plant glucans.</title>
        <authorList>
            <consortium name="NISC Comparative Sequencing Program"/>
            <person name="Wegmann U."/>
            <person name="Louis P."/>
            <person name="Goesmann A."/>
            <person name="Henrissat B."/>
            <person name="Duncan S.H."/>
            <person name="Flint H.J."/>
        </authorList>
    </citation>
    <scope>NUCLEOTIDE SEQUENCE</scope>
    <source>
        <strain evidence="1">VKM B-1499</strain>
    </source>
</reference>